<organism evidence="2 3">
    <name type="scientific">Natronoglomus mannanivorans</name>
    <dbReference type="NCBI Taxonomy" id="2979990"/>
    <lineage>
        <taxon>Archaea</taxon>
        <taxon>Methanobacteriati</taxon>
        <taxon>Methanobacteriota</taxon>
        <taxon>Stenosarchaea group</taxon>
        <taxon>Halobacteria</taxon>
        <taxon>Halobacteriales</taxon>
        <taxon>Natrialbaceae</taxon>
        <taxon>Natronoglomus</taxon>
    </lineage>
</organism>
<dbReference type="PANTHER" id="PTHR43194">
    <property type="entry name" value="HYDROLASE ALPHA/BETA FOLD FAMILY"/>
    <property type="match status" value="1"/>
</dbReference>
<dbReference type="GO" id="GO:0016787">
    <property type="term" value="F:hydrolase activity"/>
    <property type="evidence" value="ECO:0007669"/>
    <property type="project" value="UniProtKB-KW"/>
</dbReference>
<dbReference type="EMBL" id="JAOPKA010000005">
    <property type="protein sequence ID" value="MCU4741786.1"/>
    <property type="molecule type" value="Genomic_DNA"/>
</dbReference>
<dbReference type="PANTHER" id="PTHR43194:SF2">
    <property type="entry name" value="PEROXISOMAL MEMBRANE PROTEIN LPX1"/>
    <property type="match status" value="1"/>
</dbReference>
<dbReference type="SUPFAM" id="SSF53474">
    <property type="entry name" value="alpha/beta-Hydrolases"/>
    <property type="match status" value="1"/>
</dbReference>
<dbReference type="Proteomes" id="UP001321018">
    <property type="component" value="Unassembled WGS sequence"/>
</dbReference>
<comment type="caution">
    <text evidence="2">The sequence shown here is derived from an EMBL/GenBank/DDBJ whole genome shotgun (WGS) entry which is preliminary data.</text>
</comment>
<evidence type="ECO:0000259" key="1">
    <source>
        <dbReference type="Pfam" id="PF00561"/>
    </source>
</evidence>
<dbReference type="AlphaFoldDB" id="A0AAP3E1Q3"/>
<dbReference type="PRINTS" id="PR00111">
    <property type="entry name" value="ABHYDROLASE"/>
</dbReference>
<feature type="domain" description="AB hydrolase-1" evidence="1">
    <location>
        <begin position="59"/>
        <end position="172"/>
    </location>
</feature>
<gene>
    <name evidence="2" type="ORF">OB960_10300</name>
</gene>
<protein>
    <submittedName>
        <fullName evidence="2">Alpha/beta fold hydrolase</fullName>
    </submittedName>
</protein>
<dbReference type="Pfam" id="PF00561">
    <property type="entry name" value="Abhydrolase_1"/>
    <property type="match status" value="1"/>
</dbReference>
<dbReference type="RefSeq" id="WP_338003618.1">
    <property type="nucleotide sequence ID" value="NZ_JAOPKA010000005.1"/>
</dbReference>
<evidence type="ECO:0000313" key="2">
    <source>
        <dbReference type="EMBL" id="MCU4741786.1"/>
    </source>
</evidence>
<keyword evidence="2" id="KW-0378">Hydrolase</keyword>
<accession>A0AAP3E1Q3</accession>
<name>A0AAP3E1Q3_9EURY</name>
<proteinExistence type="predicted"/>
<evidence type="ECO:0000313" key="3">
    <source>
        <dbReference type="Proteomes" id="UP001321018"/>
    </source>
</evidence>
<dbReference type="InterPro" id="IPR029058">
    <property type="entry name" value="AB_hydrolase_fold"/>
</dbReference>
<dbReference type="InterPro" id="IPR000073">
    <property type="entry name" value="AB_hydrolase_1"/>
</dbReference>
<reference evidence="2" key="1">
    <citation type="submission" date="2022-09" db="EMBL/GenBank/DDBJ databases">
        <title>Enrichment on poylsaccharides allowed isolation of novel metabolic and taxonomic groups of Haloarchaea.</title>
        <authorList>
            <person name="Sorokin D.Y."/>
            <person name="Elcheninov A.G."/>
            <person name="Khizhniak T.V."/>
            <person name="Kolganova T.V."/>
            <person name="Kublanov I.V."/>
        </authorList>
    </citation>
    <scope>NUCLEOTIDE SEQUENCE</scope>
    <source>
        <strain evidence="2">AArc-xg1-1</strain>
    </source>
</reference>
<dbReference type="Gene3D" id="3.40.50.1820">
    <property type="entry name" value="alpha/beta hydrolase"/>
    <property type="match status" value="1"/>
</dbReference>
<sequence>MAGGSIYRSDGAKRELEDHYRRGVDRLERIGDVDVDSKWVETRYGRTHLLVAGPEDALPVVVFHGGNVTNPVSLEWFLPLAGQYRLYAPDTVGHPGLSAETRLSPADDSYGEWVVDILDELGLESAPMIGPSYGGGIVLRTAAYAPDRIDAAALYAPAGLATGSAWRLLSEIVVPMLWYRLAPSRTRLERAIQPMFTDSTAELDDDLVEQIGAVFRGVKLEREFPSRASAAELRAFDAPTLLVLAEDDLFFPPRAVGPRAREVIPNLVSDVLLRGEAHFPSPTGRTKLVERIREFLDEYGDS</sequence>
<dbReference type="InterPro" id="IPR050228">
    <property type="entry name" value="Carboxylesterase_BioH"/>
</dbReference>